<sequence length="141" mass="14467">MGLDASLVGRSYPASAAYEVGREEVRRFASAVRTGDGGEPVAAPPTYPFVVAWRALQPLLEDPGLGIALERVVHGEQRFALTRALVPGDRVSGTATVESVRVLGPAALVAVRVDLTAAEGPLGSAWSTLVISSAASGEASA</sequence>
<dbReference type="Gene3D" id="3.10.129.10">
    <property type="entry name" value="Hotdog Thioesterase"/>
    <property type="match status" value="1"/>
</dbReference>
<evidence type="ECO:0000313" key="3">
    <source>
        <dbReference type="Proteomes" id="UP000293638"/>
    </source>
</evidence>
<dbReference type="SUPFAM" id="SSF54637">
    <property type="entry name" value="Thioesterase/thiol ester dehydrase-isomerase"/>
    <property type="match status" value="1"/>
</dbReference>
<dbReference type="RefSeq" id="WP_165400392.1">
    <property type="nucleotide sequence ID" value="NZ_SGXD01000007.1"/>
</dbReference>
<proteinExistence type="predicted"/>
<dbReference type="InterPro" id="IPR029069">
    <property type="entry name" value="HotDog_dom_sf"/>
</dbReference>
<gene>
    <name evidence="2" type="ORF">EV189_3852</name>
</gene>
<organism evidence="2 3">
    <name type="scientific">Motilibacter rhizosphaerae</name>
    <dbReference type="NCBI Taxonomy" id="598652"/>
    <lineage>
        <taxon>Bacteria</taxon>
        <taxon>Bacillati</taxon>
        <taxon>Actinomycetota</taxon>
        <taxon>Actinomycetes</taxon>
        <taxon>Motilibacterales</taxon>
        <taxon>Motilibacteraceae</taxon>
        <taxon>Motilibacter</taxon>
    </lineage>
</organism>
<protein>
    <submittedName>
        <fullName evidence="2">MaoC dehydratase-like protein</fullName>
    </submittedName>
</protein>
<dbReference type="AlphaFoldDB" id="A0A4Q7N9Z2"/>
<feature type="domain" description="FAS1-like dehydratase" evidence="1">
    <location>
        <begin position="6"/>
        <end position="119"/>
    </location>
</feature>
<keyword evidence="3" id="KW-1185">Reference proteome</keyword>
<reference evidence="2 3" key="1">
    <citation type="submission" date="2019-02" db="EMBL/GenBank/DDBJ databases">
        <title>Genomic Encyclopedia of Type Strains, Phase IV (KMG-IV): sequencing the most valuable type-strain genomes for metagenomic binning, comparative biology and taxonomic classification.</title>
        <authorList>
            <person name="Goeker M."/>
        </authorList>
    </citation>
    <scope>NUCLEOTIDE SEQUENCE [LARGE SCALE GENOMIC DNA]</scope>
    <source>
        <strain evidence="2 3">DSM 45622</strain>
    </source>
</reference>
<dbReference type="Proteomes" id="UP000293638">
    <property type="component" value="Unassembled WGS sequence"/>
</dbReference>
<comment type="caution">
    <text evidence="2">The sequence shown here is derived from an EMBL/GenBank/DDBJ whole genome shotgun (WGS) entry which is preliminary data.</text>
</comment>
<accession>A0A4Q7N9Z2</accession>
<evidence type="ECO:0000313" key="2">
    <source>
        <dbReference type="EMBL" id="RZS78985.1"/>
    </source>
</evidence>
<dbReference type="EMBL" id="SGXD01000007">
    <property type="protein sequence ID" value="RZS78985.1"/>
    <property type="molecule type" value="Genomic_DNA"/>
</dbReference>
<dbReference type="InterPro" id="IPR039569">
    <property type="entry name" value="FAS1-like_DH_region"/>
</dbReference>
<evidence type="ECO:0000259" key="1">
    <source>
        <dbReference type="Pfam" id="PF13452"/>
    </source>
</evidence>
<dbReference type="Pfam" id="PF13452">
    <property type="entry name" value="FAS1_DH_region"/>
    <property type="match status" value="1"/>
</dbReference>
<name>A0A4Q7N9Z2_9ACTN</name>